<evidence type="ECO:0000256" key="1">
    <source>
        <dbReference type="ARBA" id="ARBA00004162"/>
    </source>
</evidence>
<feature type="transmembrane region" description="Helical" evidence="7">
    <location>
        <begin position="113"/>
        <end position="129"/>
    </location>
</feature>
<feature type="domain" description="CBM2" evidence="8">
    <location>
        <begin position="181"/>
        <end position="284"/>
    </location>
</feature>
<protein>
    <submittedName>
        <fullName evidence="9">PspC domain-containing protein</fullName>
    </submittedName>
</protein>
<dbReference type="Proteomes" id="UP000823521">
    <property type="component" value="Unassembled WGS sequence"/>
</dbReference>
<evidence type="ECO:0000259" key="8">
    <source>
        <dbReference type="PROSITE" id="PS51173"/>
    </source>
</evidence>
<organism evidence="9 10">
    <name type="scientific">Micromonospora echinofusca</name>
    <dbReference type="NCBI Taxonomy" id="47858"/>
    <lineage>
        <taxon>Bacteria</taxon>
        <taxon>Bacillati</taxon>
        <taxon>Actinomycetota</taxon>
        <taxon>Actinomycetes</taxon>
        <taxon>Micromonosporales</taxon>
        <taxon>Micromonosporaceae</taxon>
        <taxon>Micromonospora</taxon>
    </lineage>
</organism>
<dbReference type="InterPro" id="IPR007168">
    <property type="entry name" value="Phageshock_PspC_N"/>
</dbReference>
<dbReference type="InterPro" id="IPR008965">
    <property type="entry name" value="CBM2/CBM3_carb-bd_dom_sf"/>
</dbReference>
<dbReference type="PANTHER" id="PTHR33885">
    <property type="entry name" value="PHAGE SHOCK PROTEIN C"/>
    <property type="match status" value="1"/>
</dbReference>
<dbReference type="InterPro" id="IPR052027">
    <property type="entry name" value="PspC"/>
</dbReference>
<gene>
    <name evidence="9" type="ORF">GSF22_29375</name>
</gene>
<dbReference type="SMART" id="SM00637">
    <property type="entry name" value="CBD_II"/>
    <property type="match status" value="1"/>
</dbReference>
<evidence type="ECO:0000256" key="6">
    <source>
        <dbReference type="SAM" id="MobiDB-lite"/>
    </source>
</evidence>
<dbReference type="PANTHER" id="PTHR33885:SF3">
    <property type="entry name" value="PHAGE SHOCK PROTEIN C"/>
    <property type="match status" value="1"/>
</dbReference>
<dbReference type="Pfam" id="PF00553">
    <property type="entry name" value="CBM_2"/>
    <property type="match status" value="1"/>
</dbReference>
<evidence type="ECO:0000313" key="9">
    <source>
        <dbReference type="EMBL" id="MBO4210074.1"/>
    </source>
</evidence>
<evidence type="ECO:0000256" key="7">
    <source>
        <dbReference type="SAM" id="Phobius"/>
    </source>
</evidence>
<feature type="compositionally biased region" description="Low complexity" evidence="6">
    <location>
        <begin position="157"/>
        <end position="188"/>
    </location>
</feature>
<feature type="region of interest" description="Disordered" evidence="6">
    <location>
        <begin position="154"/>
        <end position="188"/>
    </location>
</feature>
<dbReference type="Gene3D" id="2.60.40.290">
    <property type="match status" value="1"/>
</dbReference>
<comment type="caution">
    <text evidence="9">The sequence shown here is derived from an EMBL/GenBank/DDBJ whole genome shotgun (WGS) entry which is preliminary data.</text>
</comment>
<keyword evidence="10" id="KW-1185">Reference proteome</keyword>
<dbReference type="InterPro" id="IPR012291">
    <property type="entry name" value="CBM2_carb-bd_dom_sf"/>
</dbReference>
<name>A0ABS3VZY0_MICEH</name>
<evidence type="ECO:0000256" key="2">
    <source>
        <dbReference type="ARBA" id="ARBA00022475"/>
    </source>
</evidence>
<reference evidence="9 10" key="1">
    <citation type="submission" date="2019-12" db="EMBL/GenBank/DDBJ databases">
        <title>Whole genome sequencing of endophytic Actinobacterium Micromonospora sp. MPMI6T.</title>
        <authorList>
            <person name="Evv R."/>
            <person name="Podile A.R."/>
        </authorList>
    </citation>
    <scope>NUCLEOTIDE SEQUENCE [LARGE SCALE GENOMIC DNA]</scope>
    <source>
        <strain evidence="9 10">MPMI6</strain>
    </source>
</reference>
<dbReference type="SUPFAM" id="SSF49384">
    <property type="entry name" value="Carbohydrate-binding domain"/>
    <property type="match status" value="1"/>
</dbReference>
<comment type="subcellular location">
    <subcellularLocation>
        <location evidence="1">Cell membrane</location>
        <topology evidence="1">Single-pass membrane protein</topology>
    </subcellularLocation>
</comment>
<proteinExistence type="predicted"/>
<evidence type="ECO:0000256" key="4">
    <source>
        <dbReference type="ARBA" id="ARBA00022989"/>
    </source>
</evidence>
<feature type="transmembrane region" description="Helical" evidence="7">
    <location>
        <begin position="87"/>
        <end position="107"/>
    </location>
</feature>
<keyword evidence="3 7" id="KW-0812">Transmembrane</keyword>
<sequence>YAPGAAGFTSRYGLVRPREGRYLAGVCAAIGRATNTDPVLWRVVLAVLGFFGGIGILVYVAAWLIIPGEGDTASPVESMLGRGRSSMSPVTVIVLSILVAVSFGFIVTDAFRAVLLGAAILIGGALLLNRDGRAPGLPATVPAGAPSRAALTPVAQATARPSATRTATARPSPRATPTTGGAPTSGGFTARYTTVDARALGFTGEVVLDNEGPGTARDWTVTITLGGLGRVTGASGAEYAQQGRTVTFTGAAVPRGRSRTFRFEVAGIDRTQSCTVDGDPCVMT</sequence>
<accession>A0ABS3VZY0</accession>
<keyword evidence="2" id="KW-1003">Cell membrane</keyword>
<evidence type="ECO:0000313" key="10">
    <source>
        <dbReference type="Proteomes" id="UP000823521"/>
    </source>
</evidence>
<feature type="non-terminal residue" evidence="9">
    <location>
        <position position="1"/>
    </location>
</feature>
<keyword evidence="4 7" id="KW-1133">Transmembrane helix</keyword>
<keyword evidence="5 7" id="KW-0472">Membrane</keyword>
<evidence type="ECO:0000256" key="3">
    <source>
        <dbReference type="ARBA" id="ARBA00022692"/>
    </source>
</evidence>
<dbReference type="EMBL" id="WVUH01000401">
    <property type="protein sequence ID" value="MBO4210074.1"/>
    <property type="molecule type" value="Genomic_DNA"/>
</dbReference>
<dbReference type="Pfam" id="PF04024">
    <property type="entry name" value="PspC"/>
    <property type="match status" value="1"/>
</dbReference>
<dbReference type="PROSITE" id="PS51173">
    <property type="entry name" value="CBM2"/>
    <property type="match status" value="1"/>
</dbReference>
<feature type="transmembrane region" description="Helical" evidence="7">
    <location>
        <begin position="39"/>
        <end position="66"/>
    </location>
</feature>
<dbReference type="InterPro" id="IPR001919">
    <property type="entry name" value="CBD2"/>
</dbReference>
<evidence type="ECO:0000256" key="5">
    <source>
        <dbReference type="ARBA" id="ARBA00023136"/>
    </source>
</evidence>